<feature type="region of interest" description="Disordered" evidence="1">
    <location>
        <begin position="1"/>
        <end position="21"/>
    </location>
</feature>
<dbReference type="EMBL" id="JACATJ010000010">
    <property type="protein sequence ID" value="NWK09378.1"/>
    <property type="molecule type" value="Genomic_DNA"/>
</dbReference>
<organism evidence="2 3">
    <name type="scientific">Marine Group I thaumarchaeote</name>
    <dbReference type="NCBI Taxonomy" id="2511932"/>
    <lineage>
        <taxon>Archaea</taxon>
        <taxon>Nitrososphaerota</taxon>
        <taxon>Marine Group I</taxon>
    </lineage>
</organism>
<reference evidence="2 3" key="1">
    <citation type="journal article" date="2019" name="Environ. Microbiol.">
        <title>Genomics insights into ecotype formation of ammonia-oxidizing archaea in the deep ocean.</title>
        <authorList>
            <person name="Wang Y."/>
            <person name="Huang J.M."/>
            <person name="Cui G.J."/>
            <person name="Nunoura T."/>
            <person name="Takaki Y."/>
            <person name="Li W.L."/>
            <person name="Li J."/>
            <person name="Gao Z.M."/>
            <person name="Takai K."/>
            <person name="Zhang A.Q."/>
            <person name="Stepanauskas R."/>
        </authorList>
    </citation>
    <scope>NUCLEOTIDE SEQUENCE [LARGE SCALE GENOMIC DNA]</scope>
    <source>
        <strain evidence="2 3">D1a</strain>
    </source>
</reference>
<evidence type="ECO:0000256" key="1">
    <source>
        <dbReference type="SAM" id="MobiDB-lite"/>
    </source>
</evidence>
<evidence type="ECO:0000313" key="3">
    <source>
        <dbReference type="Proteomes" id="UP000549797"/>
    </source>
</evidence>
<evidence type="ECO:0000313" key="2">
    <source>
        <dbReference type="EMBL" id="NWK09378.1"/>
    </source>
</evidence>
<accession>A0A7K4P3W9</accession>
<comment type="caution">
    <text evidence="2">The sequence shown here is derived from an EMBL/GenBank/DDBJ whole genome shotgun (WGS) entry which is preliminary data.</text>
</comment>
<gene>
    <name evidence="2" type="ORF">HX852_06325</name>
</gene>
<dbReference type="Proteomes" id="UP000549797">
    <property type="component" value="Unassembled WGS sequence"/>
</dbReference>
<protein>
    <submittedName>
        <fullName evidence="2">Uncharacterized protein</fullName>
    </submittedName>
</protein>
<proteinExistence type="predicted"/>
<name>A0A7K4P3W9_9ARCH</name>
<dbReference type="AlphaFoldDB" id="A0A7K4P3W9"/>
<sequence length="63" mass="6669">MSKIQLSETFTSADSSSHTITESGLFDSTTVSGSTMLARQVFTCVALSNGDSITITWTFTVGN</sequence>